<dbReference type="PIRSF" id="PIRSF000105">
    <property type="entry name" value="HCDH"/>
    <property type="match status" value="1"/>
</dbReference>
<evidence type="ECO:0000256" key="1">
    <source>
        <dbReference type="ARBA" id="ARBA00005086"/>
    </source>
</evidence>
<dbReference type="SUPFAM" id="SSF48179">
    <property type="entry name" value="6-phosphogluconate dehydrogenase C-terminal domain-like"/>
    <property type="match status" value="1"/>
</dbReference>
<organism evidence="6 7">
    <name type="scientific">Niallia oryzisoli</name>
    <dbReference type="NCBI Taxonomy" id="1737571"/>
    <lineage>
        <taxon>Bacteria</taxon>
        <taxon>Bacillati</taxon>
        <taxon>Bacillota</taxon>
        <taxon>Bacilli</taxon>
        <taxon>Bacillales</taxon>
        <taxon>Bacillaceae</taxon>
        <taxon>Niallia</taxon>
    </lineage>
</organism>
<name>A0ABZ2C883_9BACI</name>
<comment type="similarity">
    <text evidence="2">Belongs to the 3-hydroxyacyl-CoA dehydrogenase family.</text>
</comment>
<comment type="pathway">
    <text evidence="1">Lipid metabolism; butanoate metabolism.</text>
</comment>
<feature type="domain" description="3-hydroxyacyl-CoA dehydrogenase NAD binding" evidence="5">
    <location>
        <begin position="5"/>
        <end position="184"/>
    </location>
</feature>
<protein>
    <submittedName>
        <fullName evidence="6">3-hydroxybutyryl-CoA dehydrogenase</fullName>
    </submittedName>
</protein>
<evidence type="ECO:0000313" key="6">
    <source>
        <dbReference type="EMBL" id="WVX79839.1"/>
    </source>
</evidence>
<dbReference type="InterPro" id="IPR022694">
    <property type="entry name" value="3-OHacyl-CoA_DH"/>
</dbReference>
<dbReference type="RefSeq" id="WP_338448770.1">
    <property type="nucleotide sequence ID" value="NZ_CP137640.1"/>
</dbReference>
<dbReference type="InterPro" id="IPR036291">
    <property type="entry name" value="NAD(P)-bd_dom_sf"/>
</dbReference>
<evidence type="ECO:0000259" key="5">
    <source>
        <dbReference type="Pfam" id="PF02737"/>
    </source>
</evidence>
<dbReference type="EMBL" id="CP137640">
    <property type="protein sequence ID" value="WVX79839.1"/>
    <property type="molecule type" value="Genomic_DNA"/>
</dbReference>
<dbReference type="InterPro" id="IPR008927">
    <property type="entry name" value="6-PGluconate_DH-like_C_sf"/>
</dbReference>
<dbReference type="Pfam" id="PF00725">
    <property type="entry name" value="3HCDH"/>
    <property type="match status" value="1"/>
</dbReference>
<gene>
    <name evidence="6" type="ORF">R4Z09_21500</name>
</gene>
<dbReference type="Gene3D" id="1.10.1040.10">
    <property type="entry name" value="N-(1-d-carboxylethyl)-l-norvaline Dehydrogenase, domain 2"/>
    <property type="match status" value="1"/>
</dbReference>
<sequence length="296" mass="33056">MTVKTVGVVGAGSMGSGIANVFALNGYNVVLRDIEERFVQGGLDRIDKFMSKSVQKGKITEEAKQEVLSRITLTTDLQDLKDVDLVVEAVLEDMDLKQSVFSQLDEIVREDVILATNTSSLSITEIAAATKRPDRVAGMHFFNPAQIMKLVEVVRGYSTSDETVATLKQVSEVLKKEVVEVKKDVPGFIVNRIMIPQFIEAIKVLEEGIATKEDIDKAMRYGLNHPMGSFELQDYAGVDIGYHVMEYFQKEFADNRWAPPLLLKNMMRAGRFGKKAGAGFYDYNTEKKQEKEAVTK</sequence>
<keyword evidence="7" id="KW-1185">Reference proteome</keyword>
<dbReference type="Gene3D" id="3.40.50.720">
    <property type="entry name" value="NAD(P)-binding Rossmann-like Domain"/>
    <property type="match status" value="1"/>
</dbReference>
<dbReference type="PANTHER" id="PTHR48075">
    <property type="entry name" value="3-HYDROXYACYL-COA DEHYDROGENASE FAMILY PROTEIN"/>
    <property type="match status" value="1"/>
</dbReference>
<dbReference type="Pfam" id="PF02737">
    <property type="entry name" value="3HCDH_N"/>
    <property type="match status" value="1"/>
</dbReference>
<dbReference type="InterPro" id="IPR006176">
    <property type="entry name" value="3-OHacyl-CoA_DH_NAD-bd"/>
</dbReference>
<dbReference type="SUPFAM" id="SSF51735">
    <property type="entry name" value="NAD(P)-binding Rossmann-fold domains"/>
    <property type="match status" value="1"/>
</dbReference>
<feature type="domain" description="3-hydroxyacyl-CoA dehydrogenase C-terminal" evidence="4">
    <location>
        <begin position="187"/>
        <end position="283"/>
    </location>
</feature>
<evidence type="ECO:0000313" key="7">
    <source>
        <dbReference type="Proteomes" id="UP001357223"/>
    </source>
</evidence>
<evidence type="ECO:0000256" key="3">
    <source>
        <dbReference type="ARBA" id="ARBA00023002"/>
    </source>
</evidence>
<evidence type="ECO:0000256" key="2">
    <source>
        <dbReference type="ARBA" id="ARBA00009463"/>
    </source>
</evidence>
<dbReference type="PANTHER" id="PTHR48075:SF5">
    <property type="entry name" value="3-HYDROXYBUTYRYL-COA DEHYDROGENASE"/>
    <property type="match status" value="1"/>
</dbReference>
<dbReference type="NCBIfam" id="NF005875">
    <property type="entry name" value="PRK07819.1"/>
    <property type="match status" value="1"/>
</dbReference>
<evidence type="ECO:0000259" key="4">
    <source>
        <dbReference type="Pfam" id="PF00725"/>
    </source>
</evidence>
<dbReference type="InterPro" id="IPR013328">
    <property type="entry name" value="6PGD_dom2"/>
</dbReference>
<reference evidence="6 7" key="1">
    <citation type="submission" date="2023-10" db="EMBL/GenBank/DDBJ databases">
        <title>Niallia locisalis sp.nov. isolated from a salt pond sample.</title>
        <authorList>
            <person name="Li X.-J."/>
            <person name="Dong L."/>
        </authorList>
    </citation>
    <scope>NUCLEOTIDE SEQUENCE [LARGE SCALE GENOMIC DNA]</scope>
    <source>
        <strain evidence="6 7">DSM 29761</strain>
    </source>
</reference>
<accession>A0ABZ2C883</accession>
<dbReference type="Proteomes" id="UP001357223">
    <property type="component" value="Chromosome"/>
</dbReference>
<keyword evidence="3" id="KW-0560">Oxidoreductase</keyword>
<dbReference type="InterPro" id="IPR006108">
    <property type="entry name" value="3HC_DH_C"/>
</dbReference>
<proteinExistence type="inferred from homology"/>